<feature type="compositionally biased region" description="Polar residues" evidence="1">
    <location>
        <begin position="507"/>
        <end position="526"/>
    </location>
</feature>
<dbReference type="PANTHER" id="PTHR38887:SF1">
    <property type="entry name" value="RAS MODIFICATION PROTEIN ERF4"/>
    <property type="match status" value="1"/>
</dbReference>
<protein>
    <recommendedName>
        <fullName evidence="4">BZIP domain-containing protein</fullName>
    </recommendedName>
</protein>
<feature type="compositionally biased region" description="Acidic residues" evidence="1">
    <location>
        <begin position="600"/>
        <end position="610"/>
    </location>
</feature>
<accession>A0ABR3UI90</accession>
<name>A0ABR3UI90_9PLEO</name>
<feature type="compositionally biased region" description="Pro residues" evidence="1">
    <location>
        <begin position="390"/>
        <end position="403"/>
    </location>
</feature>
<feature type="compositionally biased region" description="Polar residues" evidence="1">
    <location>
        <begin position="133"/>
        <end position="143"/>
    </location>
</feature>
<dbReference type="PANTHER" id="PTHR38887">
    <property type="entry name" value="CHROMOSOME 21, WHOLE GENOME SHOTGUN SEQUENCE"/>
    <property type="match status" value="1"/>
</dbReference>
<gene>
    <name evidence="2" type="ORF">ACET3X_007135</name>
</gene>
<feature type="region of interest" description="Disordered" evidence="1">
    <location>
        <begin position="707"/>
        <end position="736"/>
    </location>
</feature>
<evidence type="ECO:0000256" key="1">
    <source>
        <dbReference type="SAM" id="MobiDB-lite"/>
    </source>
</evidence>
<evidence type="ECO:0000313" key="3">
    <source>
        <dbReference type="Proteomes" id="UP001578633"/>
    </source>
</evidence>
<comment type="caution">
    <text evidence="2">The sequence shown here is derived from an EMBL/GenBank/DDBJ whole genome shotgun (WGS) entry which is preliminary data.</text>
</comment>
<sequence length="754" mass="82522">MAGPPSYPANGDFHSRPPPPSAQSRPNVASTPSAMSVADSSDNEFVPTPAHSPGGPQYEDLPPSYDEAQDQAVHDTRNGIAPVDPSQLEAHRVTSNEGPNEPEVWEYRVRGEEPDPADEREQAPDYANHTSDKATSVPVQHVSTSESIAVGRVHREYDSKSSAFSMEAGPASTLLYHALKFARQEPDAAAQYAPHLNRLIAIPELGGPARRVDEIVTFLVAYAEVLEHHSIRPAEFADFLYGLQTLCTATKSTARELLHEPAHEYAPSTTVHDYIRGANEAFFAPRGLVVSFRSETALLEQLPIPAGHKRTVVSNLADGSATAEWRAQQLYPWIEALDVESVPVPSERVRKLYELSERFEGWTAAGQSSSETGAYMSGQNRDLGHEDPPHSIPGPPEDPPHSLPRPGARHPRGQRGGHWSPFGMSGGGPFGAPGNGPFGRRGMPSRGRGRGRGSEWRGDEWAEMGKELGKIGEQFGKRMGDWGVEFGKRANAFGLDVGKMASGSGSGEVSQNRGTTSGQQYQQAQNDDLPPAYDPPVGQESGVLYGDEKSKVSAPEYSVSTTADNKGKGKVPAKDHNSDDDDDDTSSLSSDSSISSDSDSGSDSDSDSDENFSGVDKDLARARKLSIRDARRHFKERSRTLKKQHRQKKRVLKARHALNQENNTGKGKGKGKAKSKLKKDPEWIEAKREYRAQRKVLRKERLAARKEWRAAKEEARRERRSARKEVRGGGKGKECVRDEGKPELVWLVIENLAP</sequence>
<feature type="region of interest" description="Disordered" evidence="1">
    <location>
        <begin position="496"/>
        <end position="680"/>
    </location>
</feature>
<dbReference type="Proteomes" id="UP001578633">
    <property type="component" value="Chromosome 6"/>
</dbReference>
<evidence type="ECO:0008006" key="4">
    <source>
        <dbReference type="Google" id="ProtNLM"/>
    </source>
</evidence>
<keyword evidence="3" id="KW-1185">Reference proteome</keyword>
<feature type="region of interest" description="Disordered" evidence="1">
    <location>
        <begin position="1"/>
        <end position="143"/>
    </location>
</feature>
<dbReference type="GeneID" id="96087457"/>
<feature type="compositionally biased region" description="Basic residues" evidence="1">
    <location>
        <begin position="667"/>
        <end position="677"/>
    </location>
</feature>
<feature type="region of interest" description="Disordered" evidence="1">
    <location>
        <begin position="362"/>
        <end position="460"/>
    </location>
</feature>
<reference evidence="2 3" key="1">
    <citation type="submission" date="2024-09" db="EMBL/GenBank/DDBJ databases">
        <title>T2T genomes of carrot and Alternaria dauci and their utility for understanding host-pathogen interaction during carrot leaf blight disease.</title>
        <authorList>
            <person name="Liu W."/>
            <person name="Xu S."/>
            <person name="Ou C."/>
            <person name="Liu X."/>
            <person name="Zhuang F."/>
            <person name="Deng X.W."/>
        </authorList>
    </citation>
    <scope>NUCLEOTIDE SEQUENCE [LARGE SCALE GENOMIC DNA]</scope>
    <source>
        <strain evidence="2 3">A2016</strain>
    </source>
</reference>
<feature type="compositionally biased region" description="Basic and acidic residues" evidence="1">
    <location>
        <begin position="615"/>
        <end position="629"/>
    </location>
</feature>
<dbReference type="RefSeq" id="XP_069305903.1">
    <property type="nucleotide sequence ID" value="XM_069453342.1"/>
</dbReference>
<dbReference type="EMBL" id="JBHGVX010000006">
    <property type="protein sequence ID" value="KAL1795319.1"/>
    <property type="molecule type" value="Genomic_DNA"/>
</dbReference>
<feature type="compositionally biased region" description="Polar residues" evidence="1">
    <location>
        <begin position="27"/>
        <end position="40"/>
    </location>
</feature>
<feature type="compositionally biased region" description="Basic residues" evidence="1">
    <location>
        <begin position="630"/>
        <end position="656"/>
    </location>
</feature>
<evidence type="ECO:0000313" key="2">
    <source>
        <dbReference type="EMBL" id="KAL1795319.1"/>
    </source>
</evidence>
<feature type="compositionally biased region" description="Basic and acidic residues" evidence="1">
    <location>
        <begin position="105"/>
        <end position="123"/>
    </location>
</feature>
<proteinExistence type="predicted"/>
<feature type="compositionally biased region" description="Low complexity" evidence="1">
    <location>
        <begin position="586"/>
        <end position="599"/>
    </location>
</feature>
<dbReference type="InterPro" id="IPR053221">
    <property type="entry name" value="Burnettramic_acid_biosynth"/>
</dbReference>
<feature type="compositionally biased region" description="Gly residues" evidence="1">
    <location>
        <begin position="424"/>
        <end position="439"/>
    </location>
</feature>
<feature type="compositionally biased region" description="Polar residues" evidence="1">
    <location>
        <begin position="365"/>
        <end position="380"/>
    </location>
</feature>
<organism evidence="2 3">
    <name type="scientific">Alternaria dauci</name>
    <dbReference type="NCBI Taxonomy" id="48095"/>
    <lineage>
        <taxon>Eukaryota</taxon>
        <taxon>Fungi</taxon>
        <taxon>Dikarya</taxon>
        <taxon>Ascomycota</taxon>
        <taxon>Pezizomycotina</taxon>
        <taxon>Dothideomycetes</taxon>
        <taxon>Pleosporomycetidae</taxon>
        <taxon>Pleosporales</taxon>
        <taxon>Pleosporineae</taxon>
        <taxon>Pleosporaceae</taxon>
        <taxon>Alternaria</taxon>
        <taxon>Alternaria sect. Porri</taxon>
    </lineage>
</organism>